<evidence type="ECO:0000259" key="10">
    <source>
        <dbReference type="Pfam" id="PF02910"/>
    </source>
</evidence>
<dbReference type="SUPFAM" id="SSF56425">
    <property type="entry name" value="Succinate dehydrogenase/fumarate reductase flavoprotein, catalytic domain"/>
    <property type="match status" value="1"/>
</dbReference>
<dbReference type="EC" id="1.4.3.16" evidence="4"/>
<dbReference type="Gene3D" id="3.50.50.60">
    <property type="entry name" value="FAD/NAD(P)-binding domain"/>
    <property type="match status" value="1"/>
</dbReference>
<comment type="cofactor">
    <cofactor evidence="1">
        <name>FAD</name>
        <dbReference type="ChEBI" id="CHEBI:57692"/>
    </cofactor>
</comment>
<dbReference type="InterPro" id="IPR027477">
    <property type="entry name" value="Succ_DH/fumarate_Rdtase_cat_sf"/>
</dbReference>
<evidence type="ECO:0000256" key="5">
    <source>
        <dbReference type="ARBA" id="ARBA00022630"/>
    </source>
</evidence>
<keyword evidence="6" id="KW-0662">Pyridine nucleotide biosynthesis</keyword>
<dbReference type="Pfam" id="PF00890">
    <property type="entry name" value="FAD_binding_2"/>
    <property type="match status" value="1"/>
</dbReference>
<dbReference type="InterPro" id="IPR036188">
    <property type="entry name" value="FAD/NAD-bd_sf"/>
</dbReference>
<organism evidence="11">
    <name type="scientific">hydrothermal vent metagenome</name>
    <dbReference type="NCBI Taxonomy" id="652676"/>
    <lineage>
        <taxon>unclassified sequences</taxon>
        <taxon>metagenomes</taxon>
        <taxon>ecological metagenomes</taxon>
    </lineage>
</organism>
<dbReference type="PRINTS" id="PR00368">
    <property type="entry name" value="FADPNR"/>
</dbReference>
<gene>
    <name evidence="11" type="ORF">MNBD_BACTEROID01-2257</name>
</gene>
<keyword evidence="5" id="KW-0285">Flavoprotein</keyword>
<dbReference type="InterPro" id="IPR005288">
    <property type="entry name" value="NadB"/>
</dbReference>
<dbReference type="Gene3D" id="3.90.700.10">
    <property type="entry name" value="Succinate dehydrogenase/fumarate reductase flavoprotein, catalytic domain"/>
    <property type="match status" value="1"/>
</dbReference>
<evidence type="ECO:0000256" key="1">
    <source>
        <dbReference type="ARBA" id="ARBA00001974"/>
    </source>
</evidence>
<evidence type="ECO:0000259" key="9">
    <source>
        <dbReference type="Pfam" id="PF00890"/>
    </source>
</evidence>
<dbReference type="Gene3D" id="1.20.58.100">
    <property type="entry name" value="Fumarate reductase/succinate dehydrogenase flavoprotein-like, C-terminal domain"/>
    <property type="match status" value="1"/>
</dbReference>
<keyword evidence="7" id="KW-0274">FAD</keyword>
<dbReference type="InterPro" id="IPR037099">
    <property type="entry name" value="Fum_R/Succ_DH_flav-like_C_sf"/>
</dbReference>
<dbReference type="GO" id="GO:0034628">
    <property type="term" value="P:'de novo' NAD+ biosynthetic process from L-aspartate"/>
    <property type="evidence" value="ECO:0007669"/>
    <property type="project" value="TreeGrafter"/>
</dbReference>
<dbReference type="InterPro" id="IPR015939">
    <property type="entry name" value="Fum_Rdtase/Succ_DH_flav-like_C"/>
</dbReference>
<dbReference type="PANTHER" id="PTHR42716">
    <property type="entry name" value="L-ASPARTATE OXIDASE"/>
    <property type="match status" value="1"/>
</dbReference>
<dbReference type="FunFam" id="3.90.700.10:FF:000002">
    <property type="entry name" value="L-aspartate oxidase"/>
    <property type="match status" value="1"/>
</dbReference>
<dbReference type="EMBL" id="UOEP01000088">
    <property type="protein sequence ID" value="VAW18584.1"/>
    <property type="molecule type" value="Genomic_DNA"/>
</dbReference>
<dbReference type="PANTHER" id="PTHR42716:SF2">
    <property type="entry name" value="L-ASPARTATE OXIDASE, CHLOROPLASTIC"/>
    <property type="match status" value="1"/>
</dbReference>
<dbReference type="InterPro" id="IPR003953">
    <property type="entry name" value="FAD-dep_OxRdtase_2_FAD-bd"/>
</dbReference>
<evidence type="ECO:0000256" key="3">
    <source>
        <dbReference type="ARBA" id="ARBA00008562"/>
    </source>
</evidence>
<dbReference type="GO" id="GO:0008734">
    <property type="term" value="F:L-aspartate oxidase activity"/>
    <property type="evidence" value="ECO:0007669"/>
    <property type="project" value="UniProtKB-EC"/>
</dbReference>
<name>A0A3B0UDL2_9ZZZZ</name>
<protein>
    <recommendedName>
        <fullName evidence="4">L-aspartate oxidase</fullName>
        <ecNumber evidence="4">1.4.3.16</ecNumber>
    </recommendedName>
</protein>
<evidence type="ECO:0000256" key="4">
    <source>
        <dbReference type="ARBA" id="ARBA00012173"/>
    </source>
</evidence>
<dbReference type="AlphaFoldDB" id="A0A3B0UDL2"/>
<proteinExistence type="inferred from homology"/>
<evidence type="ECO:0000256" key="2">
    <source>
        <dbReference type="ARBA" id="ARBA00004950"/>
    </source>
</evidence>
<comment type="similarity">
    <text evidence="3">Belongs to the FAD-dependent oxidoreductase 2 family. NadB subfamily.</text>
</comment>
<sequence length="523" mass="57765">MQTFEFDTVVIGSGLAGLSAAYHSSGFGTVGFVTKSELDTSNSYYAQGGIAAAIADDDTPELHLIDTFVAGRGLCDRDAVEVLVNEGRDRVKELIEMNMDFDKENGKLMFGLEGGHSRRRILHAGGDATGKEVTSFLLRKVKGRESVKSFEYTAVVKLIQQNGCIIGVQAIDLTTGNNIIFKAKAVILATGGLSRVFERSTNPHTATGDGIAMAYYAGAKIADMEFIQFHPSVLSVPDKDAFLISEAVRGEGAWLLNKDGERFMEGIHPLAELAPRDIVSYSIYKQLRKTNTNVVYLTLKHLDSKKIKKRFHNIYIKLKEYGFDLTKDLLPISPAAHYMVGGIRTGLYGETNINGLFVCGETASTGVMGANRLASNSLLECLVFGKRASEKAATVKAVNCSLDNIKPIHLEPKNEQQFLKLKNEIATLMSKNVGILREKTGLEATLSRLNEICRQFPELPDEYNLIKIKNTAEVSRLITQSALTREESRGGHIREDFPEENPDFEVHITQQIHKPITFEQIRK</sequence>
<accession>A0A3B0UDL2</accession>
<evidence type="ECO:0000256" key="7">
    <source>
        <dbReference type="ARBA" id="ARBA00022827"/>
    </source>
</evidence>
<evidence type="ECO:0000256" key="8">
    <source>
        <dbReference type="ARBA" id="ARBA00023002"/>
    </source>
</evidence>
<dbReference type="PIRSF" id="PIRSF000171">
    <property type="entry name" value="SDHA_APRA_LASPO"/>
    <property type="match status" value="1"/>
</dbReference>
<reference evidence="11" key="1">
    <citation type="submission" date="2018-06" db="EMBL/GenBank/DDBJ databases">
        <authorList>
            <person name="Zhirakovskaya E."/>
        </authorList>
    </citation>
    <scope>NUCLEOTIDE SEQUENCE</scope>
</reference>
<dbReference type="SUPFAM" id="SSF51905">
    <property type="entry name" value="FAD/NAD(P)-binding domain"/>
    <property type="match status" value="1"/>
</dbReference>
<dbReference type="UniPathway" id="UPA00253">
    <property type="reaction ID" value="UER00326"/>
</dbReference>
<comment type="pathway">
    <text evidence="2">Cofactor biosynthesis; NAD(+) biosynthesis; iminoaspartate from L-aspartate (oxidase route): step 1/1.</text>
</comment>
<feature type="domain" description="FAD-dependent oxidoreductase 2 FAD-binding" evidence="9">
    <location>
        <begin position="7"/>
        <end position="378"/>
    </location>
</feature>
<feature type="domain" description="Fumarate reductase/succinate dehydrogenase flavoprotein-like C-terminal" evidence="10">
    <location>
        <begin position="423"/>
        <end position="501"/>
    </location>
</feature>
<dbReference type="NCBIfam" id="TIGR00551">
    <property type="entry name" value="nadB"/>
    <property type="match status" value="1"/>
</dbReference>
<evidence type="ECO:0000256" key="6">
    <source>
        <dbReference type="ARBA" id="ARBA00022642"/>
    </source>
</evidence>
<evidence type="ECO:0000313" key="11">
    <source>
        <dbReference type="EMBL" id="VAW18584.1"/>
    </source>
</evidence>
<dbReference type="Pfam" id="PF02910">
    <property type="entry name" value="Succ_DH_flav_C"/>
    <property type="match status" value="1"/>
</dbReference>
<keyword evidence="8 11" id="KW-0560">Oxidoreductase</keyword>
<dbReference type="SUPFAM" id="SSF46977">
    <property type="entry name" value="Succinate dehydrogenase/fumarate reductase flavoprotein C-terminal domain"/>
    <property type="match status" value="1"/>
</dbReference>